<reference evidence="2" key="1">
    <citation type="submission" date="2021-01" db="EMBL/GenBank/DDBJ databases">
        <title>Chromosome-level genome assembly of a human fungal pathogen reveals clustering of transcriptionally co-regulated genes.</title>
        <authorList>
            <person name="Voorhies M."/>
            <person name="Cohen S."/>
            <person name="Shea T.P."/>
            <person name="Petrus S."/>
            <person name="Munoz J.F."/>
            <person name="Poplawski S."/>
            <person name="Goldman W.E."/>
            <person name="Michael T."/>
            <person name="Cuomo C.A."/>
            <person name="Sil A."/>
            <person name="Beyhan S."/>
        </authorList>
    </citation>
    <scope>NUCLEOTIDE SEQUENCE</scope>
    <source>
        <strain evidence="2">WU24</strain>
    </source>
</reference>
<gene>
    <name evidence="2" type="ORF">I7I51_02587</name>
</gene>
<sequence length="113" mass="12189">MLRCKHIPHSHLTCHAFNITLGPSQLGSQKQASSAPSLRGCSTSSTSESRLSKLDPSATRHSLGSETASFRGVVSRDLTFVGQLVQLRVFLDDIGKEESEVAAVIANRRVPMV</sequence>
<proteinExistence type="predicted"/>
<protein>
    <submittedName>
        <fullName evidence="2">Uncharacterized protein</fullName>
    </submittedName>
</protein>
<evidence type="ECO:0000313" key="3">
    <source>
        <dbReference type="Proteomes" id="UP000663671"/>
    </source>
</evidence>
<dbReference type="VEuPathDB" id="FungiDB:I7I51_02587"/>
<feature type="region of interest" description="Disordered" evidence="1">
    <location>
        <begin position="25"/>
        <end position="66"/>
    </location>
</feature>
<dbReference type="AlphaFoldDB" id="A0A8A1ME01"/>
<evidence type="ECO:0000256" key="1">
    <source>
        <dbReference type="SAM" id="MobiDB-lite"/>
    </source>
</evidence>
<dbReference type="Proteomes" id="UP000663671">
    <property type="component" value="Chromosome 7"/>
</dbReference>
<evidence type="ECO:0000313" key="2">
    <source>
        <dbReference type="EMBL" id="QSS62844.1"/>
    </source>
</evidence>
<accession>A0A8A1ME01</accession>
<feature type="compositionally biased region" description="Polar residues" evidence="1">
    <location>
        <begin position="25"/>
        <end position="36"/>
    </location>
</feature>
<organism evidence="2 3">
    <name type="scientific">Ajellomyces capsulatus</name>
    <name type="common">Darling's disease fungus</name>
    <name type="synonym">Histoplasma capsulatum</name>
    <dbReference type="NCBI Taxonomy" id="5037"/>
    <lineage>
        <taxon>Eukaryota</taxon>
        <taxon>Fungi</taxon>
        <taxon>Dikarya</taxon>
        <taxon>Ascomycota</taxon>
        <taxon>Pezizomycotina</taxon>
        <taxon>Eurotiomycetes</taxon>
        <taxon>Eurotiomycetidae</taxon>
        <taxon>Onygenales</taxon>
        <taxon>Ajellomycetaceae</taxon>
        <taxon>Histoplasma</taxon>
    </lineage>
</organism>
<feature type="compositionally biased region" description="Low complexity" evidence="1">
    <location>
        <begin position="37"/>
        <end position="49"/>
    </location>
</feature>
<name>A0A8A1ME01_AJECA</name>
<dbReference type="EMBL" id="CP069112">
    <property type="protein sequence ID" value="QSS62844.1"/>
    <property type="molecule type" value="Genomic_DNA"/>
</dbReference>